<comment type="similarity">
    <text evidence="1">Belongs to the PPR family. P subfamily.</text>
</comment>
<feature type="repeat" description="PPR" evidence="3">
    <location>
        <begin position="350"/>
        <end position="384"/>
    </location>
</feature>
<evidence type="ECO:0000313" key="5">
    <source>
        <dbReference type="Proteomes" id="UP000242715"/>
    </source>
</evidence>
<organism evidence="4 5">
    <name type="scientific">Trifolium subterraneum</name>
    <name type="common">Subterranean clover</name>
    <dbReference type="NCBI Taxonomy" id="3900"/>
    <lineage>
        <taxon>Eukaryota</taxon>
        <taxon>Viridiplantae</taxon>
        <taxon>Streptophyta</taxon>
        <taxon>Embryophyta</taxon>
        <taxon>Tracheophyta</taxon>
        <taxon>Spermatophyta</taxon>
        <taxon>Magnoliopsida</taxon>
        <taxon>eudicotyledons</taxon>
        <taxon>Gunneridae</taxon>
        <taxon>Pentapetalae</taxon>
        <taxon>rosids</taxon>
        <taxon>fabids</taxon>
        <taxon>Fabales</taxon>
        <taxon>Fabaceae</taxon>
        <taxon>Papilionoideae</taxon>
        <taxon>50 kb inversion clade</taxon>
        <taxon>NPAAA clade</taxon>
        <taxon>Hologalegina</taxon>
        <taxon>IRL clade</taxon>
        <taxon>Trifolieae</taxon>
        <taxon>Trifolium</taxon>
    </lineage>
</organism>
<protein>
    <recommendedName>
        <fullName evidence="6">Pentacotripeptide-repeat region of PRORP domain-containing protein</fullName>
    </recommendedName>
</protein>
<dbReference type="EMBL" id="DF973982">
    <property type="protein sequence ID" value="GAU43581.1"/>
    <property type="molecule type" value="Genomic_DNA"/>
</dbReference>
<keyword evidence="2" id="KW-0677">Repeat</keyword>
<evidence type="ECO:0000256" key="2">
    <source>
        <dbReference type="ARBA" id="ARBA00022737"/>
    </source>
</evidence>
<dbReference type="Proteomes" id="UP000242715">
    <property type="component" value="Unassembled WGS sequence"/>
</dbReference>
<feature type="repeat" description="PPR" evidence="3">
    <location>
        <begin position="315"/>
        <end position="349"/>
    </location>
</feature>
<dbReference type="OrthoDB" id="185373at2759"/>
<evidence type="ECO:0000313" key="4">
    <source>
        <dbReference type="EMBL" id="GAU43581.1"/>
    </source>
</evidence>
<dbReference type="SUPFAM" id="SSF81901">
    <property type="entry name" value="HCP-like"/>
    <property type="match status" value="1"/>
</dbReference>
<feature type="repeat" description="PPR" evidence="3">
    <location>
        <begin position="452"/>
        <end position="486"/>
    </location>
</feature>
<dbReference type="Pfam" id="PF13041">
    <property type="entry name" value="PPR_2"/>
    <property type="match status" value="3"/>
</dbReference>
<evidence type="ECO:0008006" key="6">
    <source>
        <dbReference type="Google" id="ProtNLM"/>
    </source>
</evidence>
<evidence type="ECO:0000256" key="1">
    <source>
        <dbReference type="ARBA" id="ARBA00007626"/>
    </source>
</evidence>
<gene>
    <name evidence="4" type="ORF">TSUD_369050</name>
</gene>
<evidence type="ECO:0000256" key="3">
    <source>
        <dbReference type="PROSITE-ProRule" id="PRU00708"/>
    </source>
</evidence>
<keyword evidence="5" id="KW-1185">Reference proteome</keyword>
<dbReference type="Gene3D" id="1.25.40.10">
    <property type="entry name" value="Tetratricopeptide repeat domain"/>
    <property type="match status" value="3"/>
</dbReference>
<reference evidence="5" key="1">
    <citation type="journal article" date="2017" name="Front. Plant Sci.">
        <title>Climate Clever Clovers: New Paradigm to Reduce the Environmental Footprint of Ruminants by Breeding Low Methanogenic Forages Utilizing Haplotype Variation.</title>
        <authorList>
            <person name="Kaur P."/>
            <person name="Appels R."/>
            <person name="Bayer P.E."/>
            <person name="Keeble-Gagnere G."/>
            <person name="Wang J."/>
            <person name="Hirakawa H."/>
            <person name="Shirasawa K."/>
            <person name="Vercoe P."/>
            <person name="Stefanova K."/>
            <person name="Durmic Z."/>
            <person name="Nichols P."/>
            <person name="Revell C."/>
            <person name="Isobe S.N."/>
            <person name="Edwards D."/>
            <person name="Erskine W."/>
        </authorList>
    </citation>
    <scope>NUCLEOTIDE SEQUENCE [LARGE SCALE GENOMIC DNA]</scope>
    <source>
        <strain evidence="5">cv. Daliak</strain>
    </source>
</reference>
<name>A0A2Z6NI85_TRISU</name>
<dbReference type="PANTHER" id="PTHR47941">
    <property type="entry name" value="PENTATRICOPEPTIDE REPEAT-CONTAINING PROTEIN 3, MITOCHONDRIAL"/>
    <property type="match status" value="1"/>
</dbReference>
<dbReference type="InterPro" id="IPR002885">
    <property type="entry name" value="PPR_rpt"/>
</dbReference>
<dbReference type="AlphaFoldDB" id="A0A2Z6NI85"/>
<dbReference type="Pfam" id="PF12854">
    <property type="entry name" value="PPR_1"/>
    <property type="match status" value="1"/>
</dbReference>
<accession>A0A2Z6NI85</accession>
<feature type="repeat" description="PPR" evidence="3">
    <location>
        <begin position="280"/>
        <end position="314"/>
    </location>
</feature>
<dbReference type="NCBIfam" id="TIGR00756">
    <property type="entry name" value="PPR"/>
    <property type="match status" value="7"/>
</dbReference>
<proteinExistence type="inferred from homology"/>
<feature type="repeat" description="PPR" evidence="3">
    <location>
        <begin position="487"/>
        <end position="521"/>
    </location>
</feature>
<feature type="repeat" description="PPR" evidence="3">
    <location>
        <begin position="417"/>
        <end position="451"/>
    </location>
</feature>
<feature type="repeat" description="PPR" evidence="3">
    <location>
        <begin position="245"/>
        <end position="279"/>
    </location>
</feature>
<sequence length="558" mass="64841">MKRRTTSIIFSNLHRHFHQFPLTTAANFSTTPRPFPDYSPRNPSVTDTDLIRHVTTTIKRRRLEPLRRVLKPYESRFKPSHLIWVLIDIKNDYKLVLNFFNWAKSRSQQQQQQQLDPTLESLCIVVHIAVASNDVETAKRLVFEFWAKPRLDVLKSFELFTERLIYTYKDWGSHPLVFDVYFEVLVETGFVLEAEKLFHKLLGYGVVVSVDSCNLFLSRLSCNFEGTKVAVKVFEEFPELGVCWNTVSYNIVLHCLCQLGKVKEAHNLLVQMEHRGDFPDVVSYGVVVSGYCRNGELDKVLKLADELKRKGLKPNEYIYNNIIVLLCKSGEVVEAELVMREMGKCGVFPDNVVYTTLISGFCKSGDFSAARKLFDEMRHKKIVPDFVTYTSVIHGIWMLEDGERLIKWMLEKGIMPNATTFNSLMKQYCIRNNMRAATEIYKVMDARGVMPDCNTYNILIKGHCKARNMKEAWFLHKQMVEKGFNVTTATYNTLIRGFYKRKKFVEARKLFEEMRTHGLVAEKDIYDIFVDVNYEEGNWEITLELCDEAIEKCLVMDS</sequence>
<dbReference type="Pfam" id="PF01535">
    <property type="entry name" value="PPR"/>
    <property type="match status" value="1"/>
</dbReference>
<dbReference type="PROSITE" id="PS51375">
    <property type="entry name" value="PPR"/>
    <property type="match status" value="7"/>
</dbReference>
<dbReference type="InterPro" id="IPR011990">
    <property type="entry name" value="TPR-like_helical_dom_sf"/>
</dbReference>